<dbReference type="OrthoDB" id="3561445at2759"/>
<dbReference type="Proteomes" id="UP000664132">
    <property type="component" value="Unassembled WGS sequence"/>
</dbReference>
<evidence type="ECO:0000313" key="2">
    <source>
        <dbReference type="EMBL" id="KAG4420334.1"/>
    </source>
</evidence>
<feature type="compositionally biased region" description="Low complexity" evidence="1">
    <location>
        <begin position="1038"/>
        <end position="1047"/>
    </location>
</feature>
<feature type="compositionally biased region" description="Low complexity" evidence="1">
    <location>
        <begin position="31"/>
        <end position="48"/>
    </location>
</feature>
<feature type="compositionally biased region" description="Basic residues" evidence="1">
    <location>
        <begin position="187"/>
        <end position="198"/>
    </location>
</feature>
<evidence type="ECO:0000313" key="3">
    <source>
        <dbReference type="Proteomes" id="UP000664132"/>
    </source>
</evidence>
<feature type="compositionally biased region" description="Polar residues" evidence="1">
    <location>
        <begin position="1058"/>
        <end position="1086"/>
    </location>
</feature>
<keyword evidence="3" id="KW-1185">Reference proteome</keyword>
<feature type="compositionally biased region" description="Low complexity" evidence="1">
    <location>
        <begin position="105"/>
        <end position="114"/>
    </location>
</feature>
<comment type="caution">
    <text evidence="2">The sequence shown here is derived from an EMBL/GenBank/DDBJ whole genome shotgun (WGS) entry which is preliminary data.</text>
</comment>
<proteinExistence type="predicted"/>
<sequence>MSSSKPSSRRVLSSSSRGNHNAALNLAARMSSSSTPGSSSSKVSPEFSHIPCPEIKKPSPNISLASSAFSASGPDARGTAAADVNTTPSTPRKHAAATVRDPKSTSKTTMATSKIPMNATCEDAFDEHVNPNVFITPPTDAKTTSDPKVKSKATYRDIPTSEIDMNPKSPKSPKTDSHPTMAPSTPAKKKKKSKKKKPVKDIPPAKIRSPTQEEKIQRMVELYSLYDNPFQKQYEKIKEMTLMTSQDGVDFDGFGLEKDPAGANFEADLNKCHRVEVDAHLAPKFEELMAESFAKGHAMKVGHISDYLEAHSPIKIDVGGAAVGRAKDFWAEPNTVLGPEGKNLSNNFKAALDRAAGGKINTMSVMHGTGGEPKITRLDDNFGGGETKGAGVESGMAKPASKGGETRTDKIGEGLSDLAISTTNSKKTKKTTKKKVGLKAIKDRVALLIETAVVQSKSPEQLKLRLQSAFPQPAFDDSWFEPEIIRKTFKNPKLLASKPVFGTDVNTCTNYIIEEIYPTFSMHDGPEGSKVSIWVDWVNGCASLWALIGTRCGELNRGAEFSLLSLSTTACFMIPEAARPGNNDLQMLEDTMSSLTILTLWFLEEYNWASGDFKKIMKSAEEVFPDDHSLVQAFDSDVGTKHLSFPARETVIKTAISRNSWFEPKPVPMPEPEPEPKAEAETESDGSDNVQDDIDTLKFNIKTMTGYGHNIPEVMRSLVPILEGFDESIMKTGEEQHAAIATFLDGGTSLWNLIHLEITKEEEAAGRGLAAMQKAVWYAVGDKRMPMEKRMDIVRLHTIWFITAWLKMHGDLKAIKEQALKELPNGDDDLMRIMAKDREYVKSLLYPERATVPTVSNNPQGHGSVSMSRAATTKLPTTIPQSPTTVPKKAAKVRQTLEIPPPVPPYTVPVRKRSQTLLTMPKTAVEIDRLLGVPATSYATQVKKVVEAKAVEVTHGTTIATPQKAVLMNVMAEPKFEMPEVKGKGEAEEQDFDVSHESMEYIAPSSVLAESATSLSIVSEMKRDQVNEGRNNLLVTQSSPASSTTKRSSSHIDEPSLETISNNSQEPAKQSPNKDNQTDSMQNTIIPPTPPMTAEELSAHPDLHNIHTTLANLSSTLKAIHTAIYGTSSSSVKPTTPKSESTTVTDPNIDAQEAGLILITACLSAWLKDAQFQLTTIDNKISALSTKIDDLASENKIVKSILGELATMIKSGGPNQEGDTSGEVDSEGGNVLQVLLEEVRDVKEIMKTLSRVKGGELNGEVLMEWLGKAKDLQGVMESAREAGELREVLWPQGDGHIGVRAGAIGDDGEARAEGKNKNGRGGLSGELREKVVAARELYVKIGNQAGRGQGGGGFCAIM</sequence>
<gene>
    <name evidence="2" type="ORF">IFR04_006540</name>
</gene>
<name>A0A8H7TEX9_9HELO</name>
<feature type="region of interest" description="Disordered" evidence="1">
    <location>
        <begin position="130"/>
        <end position="213"/>
    </location>
</feature>
<reference evidence="2" key="1">
    <citation type="submission" date="2021-02" db="EMBL/GenBank/DDBJ databases">
        <title>Genome sequence Cadophora malorum strain M34.</title>
        <authorList>
            <person name="Stefanovic E."/>
            <person name="Vu D."/>
            <person name="Scully C."/>
            <person name="Dijksterhuis J."/>
            <person name="Roader J."/>
            <person name="Houbraken J."/>
        </authorList>
    </citation>
    <scope>NUCLEOTIDE SEQUENCE</scope>
    <source>
        <strain evidence="2">M34</strain>
    </source>
</reference>
<feature type="compositionally biased region" description="Low complexity" evidence="1">
    <location>
        <begin position="1"/>
        <end position="17"/>
    </location>
</feature>
<protein>
    <submittedName>
        <fullName evidence="2">Uncharacterized protein</fullName>
    </submittedName>
</protein>
<accession>A0A8H7TEX9</accession>
<dbReference type="EMBL" id="JAFJYH010000086">
    <property type="protein sequence ID" value="KAG4420334.1"/>
    <property type="molecule type" value="Genomic_DNA"/>
</dbReference>
<feature type="region of interest" description="Disordered" evidence="1">
    <location>
        <begin position="1029"/>
        <end position="1096"/>
    </location>
</feature>
<feature type="region of interest" description="Disordered" evidence="1">
    <location>
        <begin position="1"/>
        <end position="116"/>
    </location>
</feature>
<feature type="compositionally biased region" description="Polar residues" evidence="1">
    <location>
        <begin position="60"/>
        <end position="70"/>
    </location>
</feature>
<evidence type="ECO:0000256" key="1">
    <source>
        <dbReference type="SAM" id="MobiDB-lite"/>
    </source>
</evidence>
<feature type="region of interest" description="Disordered" evidence="1">
    <location>
        <begin position="662"/>
        <end position="692"/>
    </location>
</feature>
<organism evidence="2 3">
    <name type="scientific">Cadophora malorum</name>
    <dbReference type="NCBI Taxonomy" id="108018"/>
    <lineage>
        <taxon>Eukaryota</taxon>
        <taxon>Fungi</taxon>
        <taxon>Dikarya</taxon>
        <taxon>Ascomycota</taxon>
        <taxon>Pezizomycotina</taxon>
        <taxon>Leotiomycetes</taxon>
        <taxon>Helotiales</taxon>
        <taxon>Ploettnerulaceae</taxon>
        <taxon>Cadophora</taxon>
    </lineage>
</organism>
<feature type="compositionally biased region" description="Acidic residues" evidence="1">
    <location>
        <begin position="681"/>
        <end position="692"/>
    </location>
</feature>
<feature type="region of interest" description="Disordered" evidence="1">
    <location>
        <begin position="387"/>
        <end position="410"/>
    </location>
</feature>